<feature type="domain" description="Glycosyltransferase subfamily 4-like N-terminal" evidence="2">
    <location>
        <begin position="15"/>
        <end position="190"/>
    </location>
</feature>
<evidence type="ECO:0000313" key="3">
    <source>
        <dbReference type="EMBL" id="KAA2239905.1"/>
    </source>
</evidence>
<dbReference type="Pfam" id="PF13439">
    <property type="entry name" value="Glyco_transf_4"/>
    <property type="match status" value="1"/>
</dbReference>
<dbReference type="EMBL" id="VUOC01000004">
    <property type="protein sequence ID" value="KAA2239905.1"/>
    <property type="molecule type" value="Genomic_DNA"/>
</dbReference>
<feature type="domain" description="Glycosyl transferase family 1" evidence="1">
    <location>
        <begin position="212"/>
        <end position="372"/>
    </location>
</feature>
<dbReference type="AlphaFoldDB" id="A0A5B2VLW7"/>
<dbReference type="Proteomes" id="UP000324611">
    <property type="component" value="Unassembled WGS sequence"/>
</dbReference>
<dbReference type="PANTHER" id="PTHR12526">
    <property type="entry name" value="GLYCOSYLTRANSFERASE"/>
    <property type="match status" value="1"/>
</dbReference>
<evidence type="ECO:0000259" key="1">
    <source>
        <dbReference type="Pfam" id="PF00534"/>
    </source>
</evidence>
<keyword evidence="4" id="KW-1185">Reference proteome</keyword>
<accession>A0A5B2VLW7</accession>
<gene>
    <name evidence="3" type="ORF">F0L74_27350</name>
</gene>
<evidence type="ECO:0000259" key="2">
    <source>
        <dbReference type="Pfam" id="PF13439"/>
    </source>
</evidence>
<dbReference type="SUPFAM" id="SSF53756">
    <property type="entry name" value="UDP-Glycosyltransferase/glycogen phosphorylase"/>
    <property type="match status" value="1"/>
</dbReference>
<dbReference type="InterPro" id="IPR028098">
    <property type="entry name" value="Glyco_trans_4-like_N"/>
</dbReference>
<name>A0A5B2VLW7_9BACT</name>
<dbReference type="RefSeq" id="WP_149841082.1">
    <property type="nucleotide sequence ID" value="NZ_VUOC01000004.1"/>
</dbReference>
<comment type="caution">
    <text evidence="3">The sequence shown here is derived from an EMBL/GenBank/DDBJ whole genome shotgun (WGS) entry which is preliminary data.</text>
</comment>
<dbReference type="GO" id="GO:0016757">
    <property type="term" value="F:glycosyltransferase activity"/>
    <property type="evidence" value="ECO:0007669"/>
    <property type="project" value="InterPro"/>
</dbReference>
<dbReference type="CDD" id="cd03794">
    <property type="entry name" value="GT4_WbuB-like"/>
    <property type="match status" value="1"/>
</dbReference>
<dbReference type="Gene3D" id="3.40.50.2000">
    <property type="entry name" value="Glycogen Phosphorylase B"/>
    <property type="match status" value="2"/>
</dbReference>
<reference evidence="3 4" key="1">
    <citation type="submission" date="2019-09" db="EMBL/GenBank/DDBJ databases">
        <title>Chitinophaga ginsengihumi sp. nov., isolated from soil of ginseng rhizosphere.</title>
        <authorList>
            <person name="Lee J."/>
        </authorList>
    </citation>
    <scope>NUCLEOTIDE SEQUENCE [LARGE SCALE GENOMIC DNA]</scope>
    <source>
        <strain evidence="3 4">BN140078</strain>
    </source>
</reference>
<dbReference type="InterPro" id="IPR001296">
    <property type="entry name" value="Glyco_trans_1"/>
</dbReference>
<sequence>MKIVVNDHSGHAFPLQLSRQFAQSGHQVLHAYSASFQSPKGDFDNSTATAQPLVTPIRVKGTFRKYSLLKRRQQEIEYAKQLTQRMDTFKPDVVLSGTTPLFVQQHVQRYCLRKGIRFIYWCQDIYTIAIRSIARRKLGLLGFPVWEYFNRLESTLLRRSAHVVSITQDFNPIFREWQVNMDRVTCIPNWAPVTNIELVDKQNPWAQLHQLTDKICVVYSGTLGLKHNPSILLDAALHFRHHPDVVLVVISEGLGADFLRKEKEKRQLHNLRILPFQDFTHMSQVLGTADILLAILEKDAGIYSVPSKVLTYLCAQKPIVLAMPPANLSAAIVQEQQAGYCISPDDSRGFCRHIEKLVNDAGLRQQLGRNGRAYAERNFDIAHIEDRFLQVFNTVL</sequence>
<proteinExistence type="predicted"/>
<evidence type="ECO:0000313" key="4">
    <source>
        <dbReference type="Proteomes" id="UP000324611"/>
    </source>
</evidence>
<keyword evidence="3" id="KW-0808">Transferase</keyword>
<dbReference type="Pfam" id="PF00534">
    <property type="entry name" value="Glycos_transf_1"/>
    <property type="match status" value="1"/>
</dbReference>
<reference evidence="3 4" key="2">
    <citation type="submission" date="2019-09" db="EMBL/GenBank/DDBJ databases">
        <authorList>
            <person name="Jin C."/>
        </authorList>
    </citation>
    <scope>NUCLEOTIDE SEQUENCE [LARGE SCALE GENOMIC DNA]</scope>
    <source>
        <strain evidence="3 4">BN140078</strain>
    </source>
</reference>
<organism evidence="3 4">
    <name type="scientific">Chitinophaga agrisoli</name>
    <dbReference type="NCBI Taxonomy" id="2607653"/>
    <lineage>
        <taxon>Bacteria</taxon>
        <taxon>Pseudomonadati</taxon>
        <taxon>Bacteroidota</taxon>
        <taxon>Chitinophagia</taxon>
        <taxon>Chitinophagales</taxon>
        <taxon>Chitinophagaceae</taxon>
        <taxon>Chitinophaga</taxon>
    </lineage>
</organism>
<protein>
    <submittedName>
        <fullName evidence="3">Glycosyltransferase family 4 protein</fullName>
    </submittedName>
</protein>